<evidence type="ECO:0000256" key="2">
    <source>
        <dbReference type="SAM" id="MobiDB-lite"/>
    </source>
</evidence>
<evidence type="ECO:0000313" key="4">
    <source>
        <dbReference type="Proteomes" id="UP000274131"/>
    </source>
</evidence>
<feature type="region of interest" description="Disordered" evidence="2">
    <location>
        <begin position="1"/>
        <end position="22"/>
    </location>
</feature>
<dbReference type="WBParaSite" id="EVEC_0000403001-mRNA-1">
    <property type="protein sequence ID" value="EVEC_0000403001-mRNA-1"/>
    <property type="gene ID" value="EVEC_0000403001"/>
</dbReference>
<dbReference type="GO" id="GO:0031083">
    <property type="term" value="C:BLOC-1 complex"/>
    <property type="evidence" value="ECO:0007669"/>
    <property type="project" value="TreeGrafter"/>
</dbReference>
<dbReference type="PANTHER" id="PTHR46479">
    <property type="entry name" value="BIOGENESIS OF LYSOSOME-RELATED ORGANELLES COMPLEX 1 SUBUNIT 2"/>
    <property type="match status" value="1"/>
</dbReference>
<dbReference type="Proteomes" id="UP000274131">
    <property type="component" value="Unassembled WGS sequence"/>
</dbReference>
<protein>
    <submittedName>
        <fullName evidence="5">Biogenesis of lysosome-related organelles complex 1 subunit 2</fullName>
    </submittedName>
</protein>
<dbReference type="STRING" id="51028.A0A0N4V223"/>
<dbReference type="GO" id="GO:0043015">
    <property type="term" value="F:gamma-tubulin binding"/>
    <property type="evidence" value="ECO:0007669"/>
    <property type="project" value="TreeGrafter"/>
</dbReference>
<organism evidence="5">
    <name type="scientific">Enterobius vermicularis</name>
    <name type="common">Human pinworm</name>
    <dbReference type="NCBI Taxonomy" id="51028"/>
    <lineage>
        <taxon>Eukaryota</taxon>
        <taxon>Metazoa</taxon>
        <taxon>Ecdysozoa</taxon>
        <taxon>Nematoda</taxon>
        <taxon>Chromadorea</taxon>
        <taxon>Rhabditida</taxon>
        <taxon>Spirurina</taxon>
        <taxon>Oxyuridomorpha</taxon>
        <taxon>Oxyuroidea</taxon>
        <taxon>Oxyuridae</taxon>
        <taxon>Enterobius</taxon>
    </lineage>
</organism>
<proteinExistence type="inferred from homology"/>
<reference evidence="3 4" key="2">
    <citation type="submission" date="2018-10" db="EMBL/GenBank/DDBJ databases">
        <authorList>
            <consortium name="Pathogen Informatics"/>
        </authorList>
    </citation>
    <scope>NUCLEOTIDE SEQUENCE [LARGE SCALE GENOMIC DNA]</scope>
</reference>
<keyword evidence="4" id="KW-1185">Reference proteome</keyword>
<dbReference type="AlphaFoldDB" id="A0A0N4V223"/>
<dbReference type="GO" id="GO:0000930">
    <property type="term" value="C:gamma-tubulin complex"/>
    <property type="evidence" value="ECO:0007669"/>
    <property type="project" value="TreeGrafter"/>
</dbReference>
<comment type="similarity">
    <text evidence="1">Belongs to the BLOC1S2 family.</text>
</comment>
<sequence length="129" mass="14355">MAGIINERASTSTEAPPTPGPMIVPSEMRRLADDMHEKVGIYLQGQIDGTIAEYKLLEEMNKATGQRYDDMKQVAQGVSEKLSVLNEKYEALRPYLQQIDEIDENTRKLEDAASTLEIYVATLGTVFGC</sequence>
<dbReference type="OrthoDB" id="244061at2759"/>
<dbReference type="GO" id="GO:0099078">
    <property type="term" value="C:BORC complex"/>
    <property type="evidence" value="ECO:0007669"/>
    <property type="project" value="TreeGrafter"/>
</dbReference>
<dbReference type="PANTHER" id="PTHR46479:SF1">
    <property type="entry name" value="BIOGENESIS OF LYSOSOME-RELATED ORGANELLES COMPLEX 1 SUBUNIT 2"/>
    <property type="match status" value="1"/>
</dbReference>
<gene>
    <name evidence="3" type="ORF">EVEC_LOCUS3738</name>
</gene>
<evidence type="ECO:0000313" key="3">
    <source>
        <dbReference type="EMBL" id="VDD88595.1"/>
    </source>
</evidence>
<evidence type="ECO:0000313" key="5">
    <source>
        <dbReference type="WBParaSite" id="EVEC_0000403001-mRNA-1"/>
    </source>
</evidence>
<accession>A0A0N4V223</accession>
<reference evidence="5" key="1">
    <citation type="submission" date="2017-02" db="UniProtKB">
        <authorList>
            <consortium name="WormBaseParasite"/>
        </authorList>
    </citation>
    <scope>IDENTIFICATION</scope>
</reference>
<dbReference type="Pfam" id="PF10046">
    <property type="entry name" value="BLOC1_2"/>
    <property type="match status" value="1"/>
</dbReference>
<dbReference type="EMBL" id="UXUI01007670">
    <property type="protein sequence ID" value="VDD88595.1"/>
    <property type="molecule type" value="Genomic_DNA"/>
</dbReference>
<name>A0A0N4V223_ENTVE</name>
<evidence type="ECO:0000256" key="1">
    <source>
        <dbReference type="ARBA" id="ARBA00008468"/>
    </source>
</evidence>
<dbReference type="InterPro" id="IPR019269">
    <property type="entry name" value="BLOC1_su2"/>
</dbReference>
<dbReference type="GO" id="GO:0016197">
    <property type="term" value="P:endosomal transport"/>
    <property type="evidence" value="ECO:0007669"/>
    <property type="project" value="TreeGrafter"/>
</dbReference>
<dbReference type="GO" id="GO:0032418">
    <property type="term" value="P:lysosome localization"/>
    <property type="evidence" value="ECO:0007669"/>
    <property type="project" value="TreeGrafter"/>
</dbReference>